<protein>
    <recommendedName>
        <fullName evidence="2">Phytase-like domain-containing protein</fullName>
    </recommendedName>
</protein>
<accession>A0A291M2S4</accession>
<dbReference type="EMBL" id="CP021404">
    <property type="protein sequence ID" value="ATI43232.1"/>
    <property type="molecule type" value="Genomic_DNA"/>
</dbReference>
<name>A0A291M2S4_9RHOB</name>
<evidence type="ECO:0000259" key="2">
    <source>
        <dbReference type="Pfam" id="PF13449"/>
    </source>
</evidence>
<dbReference type="AlphaFoldDB" id="A0A291M2S4"/>
<evidence type="ECO:0000313" key="4">
    <source>
        <dbReference type="Proteomes" id="UP000219050"/>
    </source>
</evidence>
<dbReference type="KEGG" id="cmag:CBW24_00860"/>
<dbReference type="SUPFAM" id="SSF63829">
    <property type="entry name" value="Calcium-dependent phosphotriesterase"/>
    <property type="match status" value="1"/>
</dbReference>
<gene>
    <name evidence="3" type="ORF">CBW24_00860</name>
</gene>
<dbReference type="Proteomes" id="UP000219050">
    <property type="component" value="Chromosome"/>
</dbReference>
<dbReference type="PIRSF" id="PIRSF031900">
    <property type="entry name" value="UCP031900"/>
    <property type="match status" value="1"/>
</dbReference>
<dbReference type="InterPro" id="IPR027372">
    <property type="entry name" value="Phytase-like_dom"/>
</dbReference>
<keyword evidence="4" id="KW-1185">Reference proteome</keyword>
<dbReference type="InterPro" id="IPR011042">
    <property type="entry name" value="6-blade_b-propeller_TolB-like"/>
</dbReference>
<feature type="domain" description="Phytase-like" evidence="2">
    <location>
        <begin position="26"/>
        <end position="265"/>
    </location>
</feature>
<sequence>MPGGPLGSAEIGAAAGSVPFSGSDEDFGGWSGLEVSPDGERFTTLGDRGSIGSGRLTRTAGGTLTGTAGFTHNRLRDTTGAVTGPDGMDAEGLALRDDGRIYVSFEGDARIWTYADADGPAAWMPRTPGYDSLQNNSGLEALAIDAQGRLYTLPERSSSLYAPFPVWRYSGGDDWDEVARLRRDGLWMPVGADFGPEGQFYLLERSFNGFGFASRIRRFPADFSETGGEILYESSRLTHGNLEGLAIWRDGSGTLRAVMMTDNNFRPYQRSEIVEVTLRD</sequence>
<proteinExistence type="predicted"/>
<organism evidence="3 4">
    <name type="scientific">Pacificitalea manganoxidans</name>
    <dbReference type="NCBI Taxonomy" id="1411902"/>
    <lineage>
        <taxon>Bacteria</taxon>
        <taxon>Pseudomonadati</taxon>
        <taxon>Pseudomonadota</taxon>
        <taxon>Alphaproteobacteria</taxon>
        <taxon>Rhodobacterales</taxon>
        <taxon>Paracoccaceae</taxon>
        <taxon>Pacificitalea</taxon>
    </lineage>
</organism>
<dbReference type="Gene3D" id="2.120.10.30">
    <property type="entry name" value="TolB, C-terminal domain"/>
    <property type="match status" value="1"/>
</dbReference>
<feature type="region of interest" description="Disordered" evidence="1">
    <location>
        <begin position="28"/>
        <end position="58"/>
    </location>
</feature>
<reference evidence="3 4" key="1">
    <citation type="submission" date="2017-05" db="EMBL/GenBank/DDBJ databases">
        <title>Comparative genomic and metabolic analysis of manganese-oxidizing mechanisms in Celeribater manganoxidans DY25T: its adaption to the environment of polymetallic nodule.</title>
        <authorList>
            <person name="Wang X."/>
        </authorList>
    </citation>
    <scope>NUCLEOTIDE SEQUENCE [LARGE SCALE GENOMIC DNA]</scope>
    <source>
        <strain evidence="3 4">DY25</strain>
    </source>
</reference>
<evidence type="ECO:0000256" key="1">
    <source>
        <dbReference type="SAM" id="MobiDB-lite"/>
    </source>
</evidence>
<dbReference type="OrthoDB" id="9798693at2"/>
<evidence type="ECO:0000313" key="3">
    <source>
        <dbReference type="EMBL" id="ATI43232.1"/>
    </source>
</evidence>
<dbReference type="Pfam" id="PF13449">
    <property type="entry name" value="Phytase-like"/>
    <property type="match status" value="1"/>
</dbReference>
<dbReference type="InterPro" id="IPR014567">
    <property type="entry name" value="UCP031900"/>
</dbReference>